<dbReference type="InterPro" id="IPR001709">
    <property type="entry name" value="Flavoprot_Pyr_Nucl_cyt_Rdtase"/>
</dbReference>
<dbReference type="NCBIfam" id="TIGR02176">
    <property type="entry name" value="pyruv_ox_red"/>
    <property type="match status" value="1"/>
</dbReference>
<evidence type="ECO:0000313" key="18">
    <source>
        <dbReference type="EMBL" id="OLQ01481.1"/>
    </source>
</evidence>
<evidence type="ECO:0000256" key="14">
    <source>
        <dbReference type="SAM" id="MobiDB-lite"/>
    </source>
</evidence>
<dbReference type="Gene3D" id="3.40.920.10">
    <property type="entry name" value="Pyruvate-ferredoxin oxidoreductase, PFOR, domain III"/>
    <property type="match status" value="1"/>
</dbReference>
<feature type="domain" description="FAD-binding FR-type" evidence="17">
    <location>
        <begin position="1945"/>
        <end position="2180"/>
    </location>
</feature>
<keyword evidence="9" id="KW-0521">NADP</keyword>
<dbReference type="SUPFAM" id="SSF53323">
    <property type="entry name" value="Pyruvate-ferredoxin oxidoreductase, PFOR, domain III"/>
    <property type="match status" value="1"/>
</dbReference>
<dbReference type="EMBL" id="LSRX01000290">
    <property type="protein sequence ID" value="OLQ01481.1"/>
    <property type="molecule type" value="Genomic_DNA"/>
</dbReference>
<dbReference type="InterPro" id="IPR050722">
    <property type="entry name" value="Pyruvate:ferred/Flavod_OxRd"/>
</dbReference>
<keyword evidence="11" id="KW-0560">Oxidoreductase</keyword>
<accession>A0A1Q9E245</accession>
<evidence type="ECO:0000313" key="19">
    <source>
        <dbReference type="Proteomes" id="UP000186817"/>
    </source>
</evidence>
<dbReference type="InterPro" id="IPR011895">
    <property type="entry name" value="Pyrv_flavodox_OxRed"/>
</dbReference>
<dbReference type="OMA" id="ECGRTEN"/>
<keyword evidence="6" id="KW-0288">FMN</keyword>
<gene>
    <name evidence="18" type="primary">PFOR</name>
    <name evidence="18" type="ORF">AK812_SmicGene15749</name>
</gene>
<dbReference type="InterPro" id="IPR017900">
    <property type="entry name" value="4Fe4S_Fe_S_CS"/>
</dbReference>
<dbReference type="InterPro" id="IPR002880">
    <property type="entry name" value="Pyrv_Fd/Flavodoxin_OxRdtase_N"/>
</dbReference>
<evidence type="ECO:0000256" key="4">
    <source>
        <dbReference type="ARBA" id="ARBA00022485"/>
    </source>
</evidence>
<evidence type="ECO:0000256" key="11">
    <source>
        <dbReference type="ARBA" id="ARBA00023002"/>
    </source>
</evidence>
<sequence length="2552" mass="281681">MTTRHRDVIQLVSSECNSFAERFFAEHRRFFEDLASGEAGAAEQKAEWYEIYKRFEAESELTMQNALMLWGAVQAKTFEREFIEAAMQSDALNDYLSLTDYPMFIKRMWREVQAKRERDAKMGEDMVASPKYRKPSKRPMTPMEDTVVKDRLSQLDQRLLEIEHERNALLLERRHLVGRDVEPDTSESLKREINLQRYEGASGSRFLAQSPECGRTENRKSKKGCSGCAISLRAADAPGFQNSRLLIFYEYVLHTPFMQKLVLASKDRRPSFNLTHVNLQLRRLSGVSARRTPSVRIDCNADRPEWASVAAPVSNGIFLCTGPEQLWCGAKNWDARDFKAKVLSQTQESAAAFASQRVAAATLPVLETLRLGGNELFRQMLQVLDAAGMRCLPAANSGPKRMWPTLQRSQRADNAAMAPPENESAPPTFRKPAGTYSPQQYRHLVTKVYQEKNPGMLGDLAFIFTKYEGREGELQVFLMFQALNFSSAIWMASSDSFAKVATVGVVSAAAGAALAYAVSKGPAPMEKPKKVQLDPRIAAALEAARAECGEGKWGPDDGATATAWVAYQMSDNAFIFPITPSTLLSEMCDTWSAGGVQNAFEQVTKITQLQSEAGAAGAMHGALAVGGLATTFTASQGLLLMVPNMYKIAGELTPCVMHVAARAVAGQALSIFGDQNDIQAVRSTGFAILFGSTVQQALDFALVSHIATLRSRVPFVHAFDGFRTSHEIQKIQAYPKEIFQKVVELLGPEIDAHRSRALNPNHPHARGTAQCDDIYFQAVEAANKYYLDVPEVVEEAFLWIEKLSGRKYSLFEYVGNPRAKYVLILMGSGAGVVEEYLAKMGDKAKDCGCLNIHLYRPWSEKHFLAALPNLSSLKTVAVCNKMKDPAAHGEPLYLDVCTSLQRAKCSANVINGRYGLSSKDFTPGMVDAIFQNLRSRNPKHPFTVGLEDDVTHYSLPFDRMETVPSHTKQCIFWGFGSDGTVGANKNTIKIIAQNTPLYAQGYFKYDALKSGGVTISHLRFGPEPIKGSYLIDAGCNYLAIHKKEYIFSFFADLMLGPLADGGTLVLNCPWSDAEMASVLPAPFRKIIGEKKLKVSAIDASAVAKRTGMGKLINNIMTAVFFELSGVLPTEQALSLLKDAVKKTYKNKGDAIVNQNIKAVEAAIEALRTVEYDASAWAALESDPNVVYAKTRVETPPTYVTEVLDKVQTMRGHELKVSEVEADGCVPLSQTRYAKRGVAESVPVVDMDKCIQCNVCSAICPHAVIRPFLLSHAELKKAPEAFDARKATGGNTYAGLHFRIQASPNDCTGCEVCTNACPVGALSMLPRVESLDKGHGDNWDYAMTIPNRGKRFDANTLKGSQFQEPLLEFSGACEGCGETPYAKLVTQMFGKRLIVANATGCSSIWGGTAGWVPYATDKESGKGTAWGNSLFEDNAEYGLGQVIHVRQRRRQLRDRVEAALARAGKSLSVALRSLLEQWLEFGEDGIISERLSDEILPLLDAEQGKAKEIAELIRLKDMFTKPSMWMFGGDGWANDIGYGGIDHAIASGNNVKIVVLDTEVYSNTGGQSSKSTPMGAVAKFAQAGRDQRKKDLGAMAMAYQHVYVASVAIGANYKQCVEAFAEAEKYDGPALLMCYAPCIEHRFFKTGLSAMSLDQRDAVECGYWPLYRFNPHLAKIGDNPFVLDSKKVTGDVMKFLNRQNRYAQLVRSSPAVAEKLQGELQTYLKQRHASLKAKASELSQDVAALKDGLKQANSVAEPVLIAFGSDTGVTEQVAKKFAGLCAERGVQVRRTCDLDEVSDMEELKSAALGATMVVMCSTCGHGDFPQNAGLFWSSLSASTLAPKELDCVRFCVFGMGDRSYADSFCEAAKKIEERFMQLGATRILDMGIGDDRDEDKWETGFTSWLPKFWAAIKAPEPVDDGRPKAPLFEVKYHENAAAVTAPMVPPGAQLLTVTENRRLTPNEYERDIRHLALSLQGVDFPFDLGDAVALYPENLPQDVDEALRFLELEGEKVISVKCIGDVSERHRRCFDQRVTIRQVLTNMIDLFGRPSRSFVTELARFANNADAQALRKLGSPAGNTAWTALVDECPSFFDIMKKYPSAKMPLEQLISVLPMIKPRIYSIASDARYSPKAVEFTIVINQWKSKATGAVKTGTCTKFIQHMPVGSKVPCAVVCGTFQFPKDDVTPMVMVGLGTGIAPIRSFMQDKLYKKSRGIKTGPMVVFYGCRHEKEELLYKEEWKMYEKEGILTALVGAFQFDKPHYPPKQIFVSDKMAERPELISDNLLEKGGYFFMCGPAVATPSVQKALKAALVKHGQNSSKPQKDMWPTPKTDAEAELWFKDFMAAGRYSEEELFSQVCLKYGVDSTELTAGEPSQAELEEDELVDAIIQLEAEVQRRAWLVRRKREEAKELVLLISLGQERRRCHGCDVGLCRSQRLVRSAGEVCWAVAEEQRCAAEEAASSPTSKREELQVDSMLVMFLSVLKMARVLLGLCSLPLLGAVRDAQVSDWTLVPDQVADLTLPKKTKAASSMLAGALGMRAILRRRKQHSRKSC</sequence>
<dbReference type="Gene3D" id="2.40.30.10">
    <property type="entry name" value="Translation factors"/>
    <property type="match status" value="1"/>
</dbReference>
<keyword evidence="12" id="KW-0408">Iron</keyword>
<dbReference type="InterPro" id="IPR023173">
    <property type="entry name" value="NADPH_Cyt_P450_Rdtase_alpha"/>
</dbReference>
<organism evidence="18 19">
    <name type="scientific">Symbiodinium microadriaticum</name>
    <name type="common">Dinoflagellate</name>
    <name type="synonym">Zooxanthella microadriatica</name>
    <dbReference type="NCBI Taxonomy" id="2951"/>
    <lineage>
        <taxon>Eukaryota</taxon>
        <taxon>Sar</taxon>
        <taxon>Alveolata</taxon>
        <taxon>Dinophyceae</taxon>
        <taxon>Suessiales</taxon>
        <taxon>Symbiodiniaceae</taxon>
        <taxon>Symbiodinium</taxon>
    </lineage>
</organism>
<keyword evidence="19" id="KW-1185">Reference proteome</keyword>
<evidence type="ECO:0000256" key="13">
    <source>
        <dbReference type="ARBA" id="ARBA00023014"/>
    </source>
</evidence>
<keyword evidence="8" id="KW-0274">FAD</keyword>
<dbReference type="Pfam" id="PF10371">
    <property type="entry name" value="EKR"/>
    <property type="match status" value="1"/>
</dbReference>
<dbReference type="GO" id="GO:0016903">
    <property type="term" value="F:oxidoreductase activity, acting on the aldehyde or oxo group of donors"/>
    <property type="evidence" value="ECO:0007669"/>
    <property type="project" value="InterPro"/>
</dbReference>
<evidence type="ECO:0000256" key="2">
    <source>
        <dbReference type="ARBA" id="ARBA00001974"/>
    </source>
</evidence>
<feature type="domain" description="4Fe-4S ferredoxin-type" evidence="16">
    <location>
        <begin position="1240"/>
        <end position="1269"/>
    </location>
</feature>
<evidence type="ECO:0000256" key="12">
    <source>
        <dbReference type="ARBA" id="ARBA00023004"/>
    </source>
</evidence>
<evidence type="ECO:0000256" key="1">
    <source>
        <dbReference type="ARBA" id="ARBA00001917"/>
    </source>
</evidence>
<feature type="domain" description="Flavodoxin-like" evidence="15">
    <location>
        <begin position="1758"/>
        <end position="1908"/>
    </location>
</feature>
<reference evidence="18 19" key="1">
    <citation type="submission" date="2016-02" db="EMBL/GenBank/DDBJ databases">
        <title>Genome analysis of coral dinoflagellate symbionts highlights evolutionary adaptations to a symbiotic lifestyle.</title>
        <authorList>
            <person name="Aranda M."/>
            <person name="Li Y."/>
            <person name="Liew Y.J."/>
            <person name="Baumgarten S."/>
            <person name="Simakov O."/>
            <person name="Wilson M."/>
            <person name="Piel J."/>
            <person name="Ashoor H."/>
            <person name="Bougouffa S."/>
            <person name="Bajic V.B."/>
            <person name="Ryu T."/>
            <person name="Ravasi T."/>
            <person name="Bayer T."/>
            <person name="Micklem G."/>
            <person name="Kim H."/>
            <person name="Bhak J."/>
            <person name="Lajeunesse T.C."/>
            <person name="Voolstra C.R."/>
        </authorList>
    </citation>
    <scope>NUCLEOTIDE SEQUENCE [LARGE SCALE GENOMIC DNA]</scope>
    <source>
        <strain evidence="18 19">CCMP2467</strain>
    </source>
</reference>
<name>A0A1Q9E245_SYMMI</name>
<dbReference type="InterPro" id="IPR029039">
    <property type="entry name" value="Flavoprotein-like_sf"/>
</dbReference>
<feature type="domain" description="4Fe-4S ferredoxin-type" evidence="16">
    <location>
        <begin position="1297"/>
        <end position="1326"/>
    </location>
</feature>
<dbReference type="Pfam" id="PF12838">
    <property type="entry name" value="Fer4_7"/>
    <property type="match status" value="1"/>
</dbReference>
<dbReference type="Gene3D" id="3.40.50.970">
    <property type="match status" value="2"/>
</dbReference>
<dbReference type="InterPro" id="IPR039261">
    <property type="entry name" value="FNR_nucleotide-bd"/>
</dbReference>
<evidence type="ECO:0000259" key="15">
    <source>
        <dbReference type="PROSITE" id="PS50902"/>
    </source>
</evidence>
<dbReference type="PROSITE" id="PS00198">
    <property type="entry name" value="4FE4S_FER_1"/>
    <property type="match status" value="2"/>
</dbReference>
<keyword evidence="5" id="KW-0285">Flavoprotein</keyword>
<dbReference type="PROSITE" id="PS51384">
    <property type="entry name" value="FAD_FR"/>
    <property type="match status" value="1"/>
</dbReference>
<dbReference type="PROSITE" id="PS51379">
    <property type="entry name" value="4FE4S_FER_2"/>
    <property type="match status" value="2"/>
</dbReference>
<dbReference type="Pfam" id="PF00667">
    <property type="entry name" value="FAD_binding_1"/>
    <property type="match status" value="1"/>
</dbReference>
<dbReference type="InterPro" id="IPR017896">
    <property type="entry name" value="4Fe4S_Fe-S-bd"/>
</dbReference>
<dbReference type="SUPFAM" id="SSF52218">
    <property type="entry name" value="Flavoproteins"/>
    <property type="match status" value="1"/>
</dbReference>
<dbReference type="InterPro" id="IPR017938">
    <property type="entry name" value="Riboflavin_synthase-like_b-brl"/>
</dbReference>
<evidence type="ECO:0000256" key="10">
    <source>
        <dbReference type="ARBA" id="ARBA00022982"/>
    </source>
</evidence>
<dbReference type="GO" id="GO:0005506">
    <property type="term" value="F:iron ion binding"/>
    <property type="evidence" value="ECO:0007669"/>
    <property type="project" value="InterPro"/>
</dbReference>
<dbReference type="PANTHER" id="PTHR32154:SF0">
    <property type="entry name" value="PYRUVATE-FLAVODOXIN OXIDOREDUCTASE-RELATED"/>
    <property type="match status" value="1"/>
</dbReference>
<dbReference type="SUPFAM" id="SSF52518">
    <property type="entry name" value="Thiamin diphosphate-binding fold (THDP-binding)"/>
    <property type="match status" value="2"/>
</dbReference>
<dbReference type="Proteomes" id="UP000186817">
    <property type="component" value="Unassembled WGS sequence"/>
</dbReference>
<dbReference type="SUPFAM" id="SSF52922">
    <property type="entry name" value="TK C-terminal domain-like"/>
    <property type="match status" value="1"/>
</dbReference>
<dbReference type="GO" id="GO:0051539">
    <property type="term" value="F:4 iron, 4 sulfur cluster binding"/>
    <property type="evidence" value="ECO:0007669"/>
    <property type="project" value="UniProtKB-KW"/>
</dbReference>
<dbReference type="GO" id="GO:0006979">
    <property type="term" value="P:response to oxidative stress"/>
    <property type="evidence" value="ECO:0007669"/>
    <property type="project" value="TreeGrafter"/>
</dbReference>
<feature type="region of interest" description="Disordered" evidence="14">
    <location>
        <begin position="409"/>
        <end position="436"/>
    </location>
</feature>
<dbReference type="SMART" id="SM00890">
    <property type="entry name" value="EKR"/>
    <property type="match status" value="1"/>
</dbReference>
<keyword evidence="13" id="KW-0411">Iron-sulfur</keyword>
<dbReference type="Gene3D" id="3.30.70.20">
    <property type="match status" value="1"/>
</dbReference>
<dbReference type="InterPro" id="IPR008254">
    <property type="entry name" value="Flavodoxin/NO_synth"/>
</dbReference>
<comment type="cofactor">
    <cofactor evidence="2">
        <name>FAD</name>
        <dbReference type="ChEBI" id="CHEBI:57692"/>
    </cofactor>
</comment>
<dbReference type="FunFam" id="3.40.50.920:FF:000007">
    <property type="entry name" value="Pyruvate:ferredoxin (Flavodoxin) oxidoreductase"/>
    <property type="match status" value="1"/>
</dbReference>
<dbReference type="FunFam" id="3.40.50.970:FF:000041">
    <property type="entry name" value="Pyruvate:ferredoxin (Flavodoxin) oxidoreductase"/>
    <property type="match status" value="1"/>
</dbReference>
<evidence type="ECO:0000256" key="6">
    <source>
        <dbReference type="ARBA" id="ARBA00022643"/>
    </source>
</evidence>
<dbReference type="GO" id="GO:0022900">
    <property type="term" value="P:electron transport chain"/>
    <property type="evidence" value="ECO:0007669"/>
    <property type="project" value="InterPro"/>
</dbReference>
<dbReference type="InterPro" id="IPR029061">
    <property type="entry name" value="THDP-binding"/>
</dbReference>
<dbReference type="SUPFAM" id="SSF63380">
    <property type="entry name" value="Riboflavin synthase domain-like"/>
    <property type="match status" value="1"/>
</dbReference>
<dbReference type="InterPro" id="IPR019456">
    <property type="entry name" value="Pyrv-flavodox_OxRtase_EKR"/>
</dbReference>
<dbReference type="SUPFAM" id="SSF54862">
    <property type="entry name" value="4Fe-4S ferredoxins"/>
    <property type="match status" value="1"/>
</dbReference>
<dbReference type="PROSITE" id="PS50902">
    <property type="entry name" value="FLAVODOXIN_LIKE"/>
    <property type="match status" value="1"/>
</dbReference>
<dbReference type="InterPro" id="IPR019752">
    <property type="entry name" value="Pyrv/ketoisovalerate_OxRed_cat"/>
</dbReference>
<keyword evidence="4" id="KW-0004">4Fe-4S</keyword>
<keyword evidence="3" id="KW-0813">Transport</keyword>
<dbReference type="Pfam" id="PF00175">
    <property type="entry name" value="NAD_binding_1"/>
    <property type="match status" value="1"/>
</dbReference>
<dbReference type="InterPro" id="IPR009014">
    <property type="entry name" value="Transketo_C/PFOR_II"/>
</dbReference>
<keyword evidence="18" id="KW-0670">Pyruvate</keyword>
<dbReference type="InterPro" id="IPR003097">
    <property type="entry name" value="CysJ-like_FAD-binding"/>
</dbReference>
<dbReference type="InterPro" id="IPR001433">
    <property type="entry name" value="OxRdtase_FAD/NAD-bd"/>
</dbReference>
<dbReference type="InterPro" id="IPR017927">
    <property type="entry name" value="FAD-bd_FR_type"/>
</dbReference>
<evidence type="ECO:0000256" key="8">
    <source>
        <dbReference type="ARBA" id="ARBA00022827"/>
    </source>
</evidence>
<evidence type="ECO:0000256" key="3">
    <source>
        <dbReference type="ARBA" id="ARBA00022448"/>
    </source>
</evidence>
<dbReference type="PANTHER" id="PTHR32154">
    <property type="entry name" value="PYRUVATE-FLAVODOXIN OXIDOREDUCTASE-RELATED"/>
    <property type="match status" value="1"/>
</dbReference>
<dbReference type="SUPFAM" id="SSF52343">
    <property type="entry name" value="Ferredoxin reductase-like, C-terminal NADP-linked domain"/>
    <property type="match status" value="1"/>
</dbReference>
<dbReference type="Pfam" id="PF01855">
    <property type="entry name" value="POR_N"/>
    <property type="match status" value="1"/>
</dbReference>
<dbReference type="Gene3D" id="3.40.50.920">
    <property type="match status" value="1"/>
</dbReference>
<dbReference type="InterPro" id="IPR011766">
    <property type="entry name" value="TPP_enzyme_TPP-bd"/>
</dbReference>
<evidence type="ECO:0000259" key="17">
    <source>
        <dbReference type="PROSITE" id="PS51384"/>
    </source>
</evidence>
<comment type="caution">
    <text evidence="18">The sequence shown here is derived from an EMBL/GenBank/DDBJ whole genome shotgun (WGS) entry which is preliminary data.</text>
</comment>
<proteinExistence type="predicted"/>
<comment type="cofactor">
    <cofactor evidence="1">
        <name>FMN</name>
        <dbReference type="ChEBI" id="CHEBI:58210"/>
    </cofactor>
</comment>
<evidence type="ECO:0000256" key="5">
    <source>
        <dbReference type="ARBA" id="ARBA00022630"/>
    </source>
</evidence>
<dbReference type="Pfam" id="PF02775">
    <property type="entry name" value="TPP_enzyme_C"/>
    <property type="match status" value="1"/>
</dbReference>
<dbReference type="InterPro" id="IPR001094">
    <property type="entry name" value="Flavdoxin-like"/>
</dbReference>
<protein>
    <submittedName>
        <fullName evidence="18">Pyruvate dehydrogenase [NADP(+)]</fullName>
    </submittedName>
</protein>
<evidence type="ECO:0000256" key="7">
    <source>
        <dbReference type="ARBA" id="ARBA00022723"/>
    </source>
</evidence>
<dbReference type="OrthoDB" id="1688044at2759"/>
<dbReference type="Gene3D" id="3.40.50.80">
    <property type="entry name" value="Nucleotide-binding domain of ferredoxin-NADP reductase (FNR) module"/>
    <property type="match status" value="1"/>
</dbReference>
<evidence type="ECO:0000259" key="16">
    <source>
        <dbReference type="PROSITE" id="PS51379"/>
    </source>
</evidence>
<keyword evidence="7" id="KW-0479">Metal-binding</keyword>
<dbReference type="FunFam" id="3.40.50.970:FF:000012">
    <property type="entry name" value="Pyruvate:ferredoxin (Flavodoxin) oxidoreductase"/>
    <property type="match status" value="1"/>
</dbReference>
<dbReference type="GO" id="GO:0030976">
    <property type="term" value="F:thiamine pyrophosphate binding"/>
    <property type="evidence" value="ECO:0007669"/>
    <property type="project" value="InterPro"/>
</dbReference>
<dbReference type="PRINTS" id="PR00369">
    <property type="entry name" value="FLAVODOXIN"/>
</dbReference>
<dbReference type="Pfam" id="PF01558">
    <property type="entry name" value="POR"/>
    <property type="match status" value="1"/>
</dbReference>
<evidence type="ECO:0000256" key="9">
    <source>
        <dbReference type="ARBA" id="ARBA00022857"/>
    </source>
</evidence>
<dbReference type="InterPro" id="IPR002869">
    <property type="entry name" value="Pyrv_flavodox_OxRed_cen"/>
</dbReference>
<dbReference type="Pfam" id="PF00258">
    <property type="entry name" value="Flavodoxin_1"/>
    <property type="match status" value="1"/>
</dbReference>
<keyword evidence="10" id="KW-0249">Electron transport</keyword>
<dbReference type="Gene3D" id="1.20.990.10">
    <property type="entry name" value="NADPH-cytochrome p450 Reductase, Chain A, domain 3"/>
    <property type="match status" value="1"/>
</dbReference>
<dbReference type="Gene3D" id="3.40.50.360">
    <property type="match status" value="1"/>
</dbReference>
<dbReference type="PRINTS" id="PR00371">
    <property type="entry name" value="FPNCR"/>
</dbReference>
<dbReference type="CDD" id="cd07034">
    <property type="entry name" value="TPP_PYR_PFOR_IOR-alpha_like"/>
    <property type="match status" value="1"/>
</dbReference>
<dbReference type="GO" id="GO:0010181">
    <property type="term" value="F:FMN binding"/>
    <property type="evidence" value="ECO:0007669"/>
    <property type="project" value="InterPro"/>
</dbReference>